<dbReference type="Gene3D" id="3.30.70.330">
    <property type="match status" value="1"/>
</dbReference>
<evidence type="ECO:0000259" key="4">
    <source>
        <dbReference type="PROSITE" id="PS50102"/>
    </source>
</evidence>
<feature type="region of interest" description="Disordered" evidence="3">
    <location>
        <begin position="54"/>
        <end position="73"/>
    </location>
</feature>
<sequence>MGKSAAQIRRMQKRAQERGQSYTYEAPPKPVQKEEEPSKDEVIYKAALKLHEDLQELEENPNNLNSKEKRSAKRKAEAIALEVVNQVDESIETSDALLEWFEENKDKMQSSNKKKKGTISKEDQKKFKAAKTYKETMESIENDQEMNSKDRRSAKRKAEAIALEECGMESIDALNEWVDANQKLQAQPKKAKKEAGDSEKKPNPYILFVGQIPFNTTSEELFKHFQTYMGKEIIASEETMQIRIPKDDKTKKPKGFAFVEFTDPEIMYECLKMHHTPLNGRRINVLRSAGGGKAARAEKNKQRKQEQDEYISTTVDKIIADYIKSGQLKEGELDNGAILLCKRRSAATVEAALTQYIEKKGDREFQNPSAFFTNLMCKLTDEGAEGLAAAAAQNKKKRKMEGGQKSNKKPQRSRDASVFTKSGVDMSISDADNGEIKDLTKIFPSMGRGRGRGRGAYMR</sequence>
<comment type="caution">
    <text evidence="5">The sequence shown here is derived from an EMBL/GenBank/DDBJ whole genome shotgun (WGS) entry which is preliminary data.</text>
</comment>
<evidence type="ECO:0000256" key="2">
    <source>
        <dbReference type="PROSITE-ProRule" id="PRU00176"/>
    </source>
</evidence>
<name>A0AAD3GYX3_9STRA</name>
<evidence type="ECO:0000313" key="5">
    <source>
        <dbReference type="EMBL" id="GFH44191.1"/>
    </source>
</evidence>
<reference evidence="5 6" key="1">
    <citation type="journal article" date="2021" name="Sci. Rep.">
        <title>The genome of the diatom Chaetoceros tenuissimus carries an ancient integrated fragment of an extant virus.</title>
        <authorList>
            <person name="Hongo Y."/>
            <person name="Kimura K."/>
            <person name="Takaki Y."/>
            <person name="Yoshida Y."/>
            <person name="Baba S."/>
            <person name="Kobayashi G."/>
            <person name="Nagasaki K."/>
            <person name="Hano T."/>
            <person name="Tomaru Y."/>
        </authorList>
    </citation>
    <scope>NUCLEOTIDE SEQUENCE [LARGE SCALE GENOMIC DNA]</scope>
    <source>
        <strain evidence="5 6">NIES-3715</strain>
    </source>
</reference>
<dbReference type="SUPFAM" id="SSF54928">
    <property type="entry name" value="RNA-binding domain, RBD"/>
    <property type="match status" value="1"/>
</dbReference>
<dbReference type="InterPro" id="IPR034228">
    <property type="entry name" value="Nop6_RRM"/>
</dbReference>
<proteinExistence type="predicted"/>
<dbReference type="Pfam" id="PF00076">
    <property type="entry name" value="RRM_1"/>
    <property type="match status" value="1"/>
</dbReference>
<dbReference type="InterPro" id="IPR000504">
    <property type="entry name" value="RRM_dom"/>
</dbReference>
<dbReference type="InterPro" id="IPR035979">
    <property type="entry name" value="RBD_domain_sf"/>
</dbReference>
<dbReference type="PANTHER" id="PTHR23236:SF92">
    <property type="entry name" value="POLYADENYLATE-BINDING PROTEIN 1"/>
    <property type="match status" value="1"/>
</dbReference>
<dbReference type="EMBL" id="BLLK01000019">
    <property type="protein sequence ID" value="GFH44191.1"/>
    <property type="molecule type" value="Genomic_DNA"/>
</dbReference>
<dbReference type="AlphaFoldDB" id="A0AAD3GYX3"/>
<dbReference type="SMART" id="SM00360">
    <property type="entry name" value="RRM"/>
    <property type="match status" value="1"/>
</dbReference>
<feature type="region of interest" description="Disordered" evidence="3">
    <location>
        <begin position="1"/>
        <end position="39"/>
    </location>
</feature>
<evidence type="ECO:0000256" key="3">
    <source>
        <dbReference type="SAM" id="MobiDB-lite"/>
    </source>
</evidence>
<dbReference type="GO" id="GO:0008143">
    <property type="term" value="F:poly(A) binding"/>
    <property type="evidence" value="ECO:0007669"/>
    <property type="project" value="TreeGrafter"/>
</dbReference>
<feature type="region of interest" description="Disordered" evidence="3">
    <location>
        <begin position="390"/>
        <end position="431"/>
    </location>
</feature>
<gene>
    <name evidence="5" type="ORF">CTEN210_00665</name>
</gene>
<dbReference type="PROSITE" id="PS50102">
    <property type="entry name" value="RRM"/>
    <property type="match status" value="1"/>
</dbReference>
<feature type="region of interest" description="Disordered" evidence="3">
    <location>
        <begin position="105"/>
        <end position="127"/>
    </location>
</feature>
<keyword evidence="6" id="KW-1185">Reference proteome</keyword>
<protein>
    <recommendedName>
        <fullName evidence="4">RRM domain-containing protein</fullName>
    </recommendedName>
</protein>
<dbReference type="InterPro" id="IPR012677">
    <property type="entry name" value="Nucleotide-bd_a/b_plait_sf"/>
</dbReference>
<evidence type="ECO:0000313" key="6">
    <source>
        <dbReference type="Proteomes" id="UP001054902"/>
    </source>
</evidence>
<evidence type="ECO:0000256" key="1">
    <source>
        <dbReference type="ARBA" id="ARBA00022884"/>
    </source>
</evidence>
<feature type="domain" description="RRM" evidence="4">
    <location>
        <begin position="205"/>
        <end position="302"/>
    </location>
</feature>
<keyword evidence="1 2" id="KW-0694">RNA-binding</keyword>
<dbReference type="CDD" id="cd12400">
    <property type="entry name" value="RRM_Nop6"/>
    <property type="match status" value="1"/>
</dbReference>
<accession>A0AAD3GYX3</accession>
<dbReference type="PANTHER" id="PTHR23236">
    <property type="entry name" value="EUKARYOTIC TRANSLATION INITIATION FACTOR 4B/4H"/>
    <property type="match status" value="1"/>
</dbReference>
<dbReference type="Proteomes" id="UP001054902">
    <property type="component" value="Unassembled WGS sequence"/>
</dbReference>
<organism evidence="5 6">
    <name type="scientific">Chaetoceros tenuissimus</name>
    <dbReference type="NCBI Taxonomy" id="426638"/>
    <lineage>
        <taxon>Eukaryota</taxon>
        <taxon>Sar</taxon>
        <taxon>Stramenopiles</taxon>
        <taxon>Ochrophyta</taxon>
        <taxon>Bacillariophyta</taxon>
        <taxon>Coscinodiscophyceae</taxon>
        <taxon>Chaetocerotophycidae</taxon>
        <taxon>Chaetocerotales</taxon>
        <taxon>Chaetocerotaceae</taxon>
        <taxon>Chaetoceros</taxon>
    </lineage>
</organism>